<organism evidence="1 2">
    <name type="scientific">Bifidobacterium longum subsp. longum</name>
    <dbReference type="NCBI Taxonomy" id="1679"/>
    <lineage>
        <taxon>Bacteria</taxon>
        <taxon>Bacillati</taxon>
        <taxon>Actinomycetota</taxon>
        <taxon>Actinomycetes</taxon>
        <taxon>Bifidobacteriales</taxon>
        <taxon>Bifidobacteriaceae</taxon>
        <taxon>Bifidobacterium</taxon>
    </lineage>
</organism>
<dbReference type="RefSeq" id="WP_131294655.1">
    <property type="nucleotide sequence ID" value="NZ_SHPX01000047.1"/>
</dbReference>
<evidence type="ECO:0000313" key="1">
    <source>
        <dbReference type="EMBL" id="TCD95614.1"/>
    </source>
</evidence>
<evidence type="ECO:0000313" key="2">
    <source>
        <dbReference type="Proteomes" id="UP000293441"/>
    </source>
</evidence>
<dbReference type="AlphaFoldDB" id="A0A4R0T026"/>
<name>A0A4R0T026_BIFLL</name>
<comment type="caution">
    <text evidence="1">The sequence shown here is derived from an EMBL/GenBank/DDBJ whole genome shotgun (WGS) entry which is preliminary data.</text>
</comment>
<protein>
    <recommendedName>
        <fullName evidence="3">Phage protein</fullName>
    </recommendedName>
</protein>
<accession>A0A4R0T026</accession>
<sequence>MNFEDSINEISDFGMASLTPMTRQRARPIMGDGGLVYDEDWSNPLVLAFEGYLYSRSSVDSATSEPRDRGIVSDKQLIVPDPDIDIKVHDRIIINGDTWRVTGIPASDRNPYTGWRPTLVADLEQVAGGG</sequence>
<dbReference type="Proteomes" id="UP000293441">
    <property type="component" value="Unassembled WGS sequence"/>
</dbReference>
<proteinExistence type="predicted"/>
<dbReference type="EMBL" id="SHPX01000047">
    <property type="protein sequence ID" value="TCD95614.1"/>
    <property type="molecule type" value="Genomic_DNA"/>
</dbReference>
<gene>
    <name evidence="1" type="ORF">MCC10015_1973</name>
</gene>
<evidence type="ECO:0008006" key="3">
    <source>
        <dbReference type="Google" id="ProtNLM"/>
    </source>
</evidence>
<reference evidence="1 2" key="1">
    <citation type="journal article" date="2018" name="Sci. Rep.">
        <title>Genomic diversity and distribution of Bifidobacterium longum subsp. longum across the human lifespan.</title>
        <authorList>
            <person name="Odamaki T."/>
            <person name="Bottacini F."/>
            <person name="Kato K."/>
            <person name="Mitsuyama E."/>
            <person name="Yoshida K."/>
            <person name="Horigome A."/>
            <person name="Xiao J.Z."/>
            <person name="van Sinderen D."/>
        </authorList>
    </citation>
    <scope>NUCLEOTIDE SEQUENCE [LARGE SCALE GENOMIC DNA]</scope>
    <source>
        <strain evidence="1 2">MCC10015</strain>
    </source>
</reference>